<dbReference type="AlphaFoldDB" id="A0A1Y1I3U5"/>
<keyword evidence="2" id="KW-1185">Reference proteome</keyword>
<dbReference type="PANTHER" id="PTHR36377">
    <property type="entry name" value="DNA MISMATCH REPAIR PROTEIN"/>
    <property type="match status" value="1"/>
</dbReference>
<dbReference type="OMA" id="EGFMLAT"/>
<organism evidence="1 2">
    <name type="scientific">Klebsormidium nitens</name>
    <name type="common">Green alga</name>
    <name type="synonym">Ulothrix nitens</name>
    <dbReference type="NCBI Taxonomy" id="105231"/>
    <lineage>
        <taxon>Eukaryota</taxon>
        <taxon>Viridiplantae</taxon>
        <taxon>Streptophyta</taxon>
        <taxon>Klebsormidiophyceae</taxon>
        <taxon>Klebsormidiales</taxon>
        <taxon>Klebsormidiaceae</taxon>
        <taxon>Klebsormidium</taxon>
    </lineage>
</organism>
<dbReference type="EMBL" id="DF237147">
    <property type="protein sequence ID" value="GAQ84632.1"/>
    <property type="molecule type" value="Genomic_DNA"/>
</dbReference>
<name>A0A1Y1I3U5_KLENI</name>
<proteinExistence type="predicted"/>
<dbReference type="PANTHER" id="PTHR36377:SF1">
    <property type="entry name" value="DNA MISMATCH REPAIR PROTEIN"/>
    <property type="match status" value="1"/>
</dbReference>
<protein>
    <submittedName>
        <fullName evidence="1">Uncharacterized protein</fullName>
    </submittedName>
</protein>
<sequence>MMSASSNATAVHGLGRRSGIDWRFQAKLAAVCFVVGASMELFMIKTGFYNKVTAIEAERRASSPEQVPSVVTALQAAEKQREHIQRK</sequence>
<reference evidence="1 2" key="1">
    <citation type="journal article" date="2014" name="Nat. Commun.">
        <title>Klebsormidium flaccidum genome reveals primary factors for plant terrestrial adaptation.</title>
        <authorList>
            <person name="Hori K."/>
            <person name="Maruyama F."/>
            <person name="Fujisawa T."/>
            <person name="Togashi T."/>
            <person name="Yamamoto N."/>
            <person name="Seo M."/>
            <person name="Sato S."/>
            <person name="Yamada T."/>
            <person name="Mori H."/>
            <person name="Tajima N."/>
            <person name="Moriyama T."/>
            <person name="Ikeuchi M."/>
            <person name="Watanabe M."/>
            <person name="Wada H."/>
            <person name="Kobayashi K."/>
            <person name="Saito M."/>
            <person name="Masuda T."/>
            <person name="Sasaki-Sekimoto Y."/>
            <person name="Mashiguchi K."/>
            <person name="Awai K."/>
            <person name="Shimojima M."/>
            <person name="Masuda S."/>
            <person name="Iwai M."/>
            <person name="Nobusawa T."/>
            <person name="Narise T."/>
            <person name="Kondo S."/>
            <person name="Saito H."/>
            <person name="Sato R."/>
            <person name="Murakawa M."/>
            <person name="Ihara Y."/>
            <person name="Oshima-Yamada Y."/>
            <person name="Ohtaka K."/>
            <person name="Satoh M."/>
            <person name="Sonobe K."/>
            <person name="Ishii M."/>
            <person name="Ohtani R."/>
            <person name="Kanamori-Sato M."/>
            <person name="Honoki R."/>
            <person name="Miyazaki D."/>
            <person name="Mochizuki H."/>
            <person name="Umetsu J."/>
            <person name="Higashi K."/>
            <person name="Shibata D."/>
            <person name="Kamiya Y."/>
            <person name="Sato N."/>
            <person name="Nakamura Y."/>
            <person name="Tabata S."/>
            <person name="Ida S."/>
            <person name="Kurokawa K."/>
            <person name="Ohta H."/>
        </authorList>
    </citation>
    <scope>NUCLEOTIDE SEQUENCE [LARGE SCALE GENOMIC DNA]</scope>
    <source>
        <strain evidence="1 2">NIES-2285</strain>
    </source>
</reference>
<dbReference type="OrthoDB" id="1845550at2759"/>
<gene>
    <name evidence="1" type="ORF">KFL_001980140</name>
</gene>
<dbReference type="Proteomes" id="UP000054558">
    <property type="component" value="Unassembled WGS sequence"/>
</dbReference>
<accession>A0A1Y1I3U5</accession>
<evidence type="ECO:0000313" key="2">
    <source>
        <dbReference type="Proteomes" id="UP000054558"/>
    </source>
</evidence>
<evidence type="ECO:0000313" key="1">
    <source>
        <dbReference type="EMBL" id="GAQ84632.1"/>
    </source>
</evidence>